<evidence type="ECO:0000313" key="1">
    <source>
        <dbReference type="EMBL" id="RYC78549.1"/>
    </source>
</evidence>
<accession>A0A4Q2V1B6</accession>
<protein>
    <recommendedName>
        <fullName evidence="3">Transcription factor domain-containing protein</fullName>
    </recommendedName>
</protein>
<evidence type="ECO:0008006" key="3">
    <source>
        <dbReference type="Google" id="ProtNLM"/>
    </source>
</evidence>
<dbReference type="Proteomes" id="UP000290540">
    <property type="component" value="Unassembled WGS sequence"/>
</dbReference>
<evidence type="ECO:0000313" key="2">
    <source>
        <dbReference type="Proteomes" id="UP000290540"/>
    </source>
</evidence>
<organism evidence="1 2">
    <name type="scientific">Fusarium oxysporum f. sp. narcissi</name>
    <dbReference type="NCBI Taxonomy" id="451672"/>
    <lineage>
        <taxon>Eukaryota</taxon>
        <taxon>Fungi</taxon>
        <taxon>Dikarya</taxon>
        <taxon>Ascomycota</taxon>
        <taxon>Pezizomycotina</taxon>
        <taxon>Sordariomycetes</taxon>
        <taxon>Hypocreomycetidae</taxon>
        <taxon>Hypocreales</taxon>
        <taxon>Nectriaceae</taxon>
        <taxon>Fusarium</taxon>
        <taxon>Fusarium oxysporum species complex</taxon>
    </lineage>
</organism>
<gene>
    <name evidence="1" type="ORF">BFJ63_vAg18576</name>
</gene>
<dbReference type="InterPro" id="IPR053175">
    <property type="entry name" value="DHMBA_Reg_Transcription_Factor"/>
</dbReference>
<comment type="caution">
    <text evidence="1">The sequence shown here is derived from an EMBL/GenBank/DDBJ whole genome shotgun (WGS) entry which is preliminary data.</text>
</comment>
<name>A0A4Q2V1B6_FUSOX</name>
<dbReference type="PANTHER" id="PTHR38791">
    <property type="entry name" value="ZN(II)2CYS6 TRANSCRIPTION FACTOR (EUROFUNG)-RELATED-RELATED"/>
    <property type="match status" value="1"/>
</dbReference>
<reference evidence="1 2" key="1">
    <citation type="submission" date="2016-12" db="EMBL/GenBank/DDBJ databases">
        <title>Draft genome sequence of Fusarium oxysporum causing rot on Narcissus.</title>
        <authorList>
            <person name="Armitage A.D."/>
            <person name="Taylor A."/>
            <person name="Clarkson J.P."/>
            <person name="Harrison R.J."/>
            <person name="Jackson A.C."/>
        </authorList>
    </citation>
    <scope>NUCLEOTIDE SEQUENCE [LARGE SCALE GENOMIC DNA]</scope>
    <source>
        <strain evidence="1 2">N139</strain>
    </source>
</reference>
<sequence length="460" mass="51210">MTPVVIAPAGEASPASALTSTNPSSAGGPEHEFLFSLSFISPELCWEDESLCYFVHQHIIPSSPDLPFPGHLDFLPDLYIGSDEDSCIRPAMQATAYLSFSYFSKSTSLRIKARGAYLAALNSVNRAMHSGECVEMDETLSAIMLLSLFEDMNMERTSTRNSHVPGMLHLLRARGKRSLKNMRDLSLFGWVFTQVLIDFFLTGSLGFNSEWFPDCWNPDDYTVRAAQITNKVGKFAQVAKETCKRVDEFVHEARYESARQLLLETIWDAIMIQNELDAWTQSLPSEWTGRPILNSCNPPISAGHTSRVAHRSKLPTCFWALIQSCLIYFYTGTTTCCKRLLCLELPESSPEKKLVTTTATLAMANIEKLLSDICGSIHILFGEARQHGCSQPNPRCTTASGYLLMWPLNLVTRCQISTAEQRSACEEVLRRIGSMMGLKIASMAAERGLPSDGKRVRYGV</sequence>
<dbReference type="AlphaFoldDB" id="A0A4Q2V1B6"/>
<dbReference type="EMBL" id="MQTW01001073">
    <property type="protein sequence ID" value="RYC78549.1"/>
    <property type="molecule type" value="Genomic_DNA"/>
</dbReference>
<proteinExistence type="predicted"/>
<dbReference type="PANTHER" id="PTHR38791:SF12">
    <property type="entry name" value="TRANSCRIPTION FACTOR DOMAIN-CONTAINING PROTEIN-RELATED"/>
    <property type="match status" value="1"/>
</dbReference>